<dbReference type="OrthoDB" id="7605430at2"/>
<organism evidence="1 2">
    <name type="scientific">Bradyrhizobium frederickii</name>
    <dbReference type="NCBI Taxonomy" id="2560054"/>
    <lineage>
        <taxon>Bacteria</taxon>
        <taxon>Pseudomonadati</taxon>
        <taxon>Pseudomonadota</taxon>
        <taxon>Alphaproteobacteria</taxon>
        <taxon>Hyphomicrobiales</taxon>
        <taxon>Nitrobacteraceae</taxon>
        <taxon>Bradyrhizobium</taxon>
    </lineage>
</organism>
<accession>A0A4Y9KTU4</accession>
<proteinExistence type="predicted"/>
<evidence type="ECO:0000313" key="2">
    <source>
        <dbReference type="Proteomes" id="UP000298225"/>
    </source>
</evidence>
<gene>
    <name evidence="1" type="ORF">E4K66_30785</name>
</gene>
<dbReference type="Proteomes" id="UP000298225">
    <property type="component" value="Unassembled WGS sequence"/>
</dbReference>
<keyword evidence="2" id="KW-1185">Reference proteome</keyword>
<dbReference type="EMBL" id="SPQU01000020">
    <property type="protein sequence ID" value="TFV34555.1"/>
    <property type="molecule type" value="Genomic_DNA"/>
</dbReference>
<reference evidence="1 2" key="1">
    <citation type="submission" date="2019-03" db="EMBL/GenBank/DDBJ databases">
        <title>Bradyrhizobium strains diversity isolated from Chamaecrista fasciculata.</title>
        <authorList>
            <person name="Urquiaga M.C.O."/>
            <person name="Hungria M."/>
            <person name="Delamuta J.R.M."/>
        </authorList>
    </citation>
    <scope>NUCLEOTIDE SEQUENCE [LARGE SCALE GENOMIC DNA]</scope>
    <source>
        <strain evidence="1 2">CNPSo 3424</strain>
    </source>
</reference>
<sequence length="166" mass="16896">MTSLNTIVRASIAAVNKKTLDGRDVVDRMPDAADVQLGSGTGYGKADIAFKDKRTLSASTSENIDLAGSLSDAFGQTITAAKVKAILIENPEASTSNLSVGGAASNAFVGPFADATDIIVLKPGDRFVAVSRTGWTVTAGTGDILKVANGAGGSVDYDIELIMASA</sequence>
<comment type="caution">
    <text evidence="1">The sequence shown here is derived from an EMBL/GenBank/DDBJ whole genome shotgun (WGS) entry which is preliminary data.</text>
</comment>
<protein>
    <submittedName>
        <fullName evidence="1">Uncharacterized protein</fullName>
    </submittedName>
</protein>
<dbReference type="RefSeq" id="WP_135171244.1">
    <property type="nucleotide sequence ID" value="NZ_SPQU01000020.1"/>
</dbReference>
<dbReference type="AlphaFoldDB" id="A0A4Y9KTU4"/>
<evidence type="ECO:0000313" key="1">
    <source>
        <dbReference type="EMBL" id="TFV34555.1"/>
    </source>
</evidence>
<name>A0A4Y9KTU4_9BRAD</name>